<dbReference type="EMBL" id="KB320556">
    <property type="protein sequence ID" value="ELW68938.1"/>
    <property type="molecule type" value="Genomic_DNA"/>
</dbReference>
<reference evidence="6" key="2">
    <citation type="journal article" date="2013" name="Nat. Commun.">
        <title>Genome of the Chinese tree shrew.</title>
        <authorList>
            <person name="Fan Y."/>
            <person name="Huang Z.Y."/>
            <person name="Cao C.C."/>
            <person name="Chen C.S."/>
            <person name="Chen Y.X."/>
            <person name="Fan D.D."/>
            <person name="He J."/>
            <person name="Hou H.L."/>
            <person name="Hu L."/>
            <person name="Hu X.T."/>
            <person name="Jiang X.T."/>
            <person name="Lai R."/>
            <person name="Lang Y.S."/>
            <person name="Liang B."/>
            <person name="Liao S.G."/>
            <person name="Mu D."/>
            <person name="Ma Y.Y."/>
            <person name="Niu Y.Y."/>
            <person name="Sun X.Q."/>
            <person name="Xia J.Q."/>
            <person name="Xiao J."/>
            <person name="Xiong Z.Q."/>
            <person name="Xu L."/>
            <person name="Yang L."/>
            <person name="Zhang Y."/>
            <person name="Zhao W."/>
            <person name="Zhao X.D."/>
            <person name="Zheng Y.T."/>
            <person name="Zhou J.M."/>
            <person name="Zhu Y.B."/>
            <person name="Zhang G.J."/>
            <person name="Wang J."/>
            <person name="Yao Y.G."/>
        </authorList>
    </citation>
    <scope>NUCLEOTIDE SEQUENCE [LARGE SCALE GENOMIC DNA]</scope>
</reference>
<dbReference type="Proteomes" id="UP000011518">
    <property type="component" value="Unassembled WGS sequence"/>
</dbReference>
<gene>
    <name evidence="5" type="ORF">TREES_T100012982</name>
</gene>
<name>L9L1V6_TUPCH</name>
<dbReference type="InterPro" id="IPR012678">
    <property type="entry name" value="Ribosomal_uL23/eL15/eS24_sf"/>
</dbReference>
<dbReference type="GO" id="GO:0044391">
    <property type="term" value="C:ribosomal subunit"/>
    <property type="evidence" value="ECO:0007669"/>
    <property type="project" value="UniProtKB-ARBA"/>
</dbReference>
<dbReference type="SUPFAM" id="SSF54189">
    <property type="entry name" value="Ribosomal proteins S24e, L23 and L15e"/>
    <property type="match status" value="1"/>
</dbReference>
<keyword evidence="6" id="KW-1185">Reference proteome</keyword>
<proteinExistence type="predicted"/>
<keyword evidence="2" id="KW-0687">Ribonucleoprotein</keyword>
<dbReference type="AlphaFoldDB" id="L9L1V6"/>
<dbReference type="InterPro" id="IPR053709">
    <property type="entry name" value="eRP_eS24_sf"/>
</dbReference>
<evidence type="ECO:0000256" key="1">
    <source>
        <dbReference type="ARBA" id="ARBA00022980"/>
    </source>
</evidence>
<evidence type="ECO:0000256" key="4">
    <source>
        <dbReference type="ARBA" id="ARBA00035458"/>
    </source>
</evidence>
<dbReference type="GO" id="GO:0003735">
    <property type="term" value="F:structural constituent of ribosome"/>
    <property type="evidence" value="ECO:0007669"/>
    <property type="project" value="InterPro"/>
</dbReference>
<evidence type="ECO:0000313" key="6">
    <source>
        <dbReference type="Proteomes" id="UP000011518"/>
    </source>
</evidence>
<dbReference type="Gene3D" id="3.30.70.3370">
    <property type="match status" value="1"/>
</dbReference>
<reference evidence="6" key="1">
    <citation type="submission" date="2012-07" db="EMBL/GenBank/DDBJ databases">
        <title>Genome of the Chinese tree shrew, a rising model animal genetically related to primates.</title>
        <authorList>
            <person name="Zhang G."/>
            <person name="Fan Y."/>
            <person name="Yao Y."/>
            <person name="Huang Z."/>
        </authorList>
    </citation>
    <scope>NUCLEOTIDE SEQUENCE [LARGE SCALE GENOMIC DNA]</scope>
</reference>
<dbReference type="GO" id="GO:0006412">
    <property type="term" value="P:translation"/>
    <property type="evidence" value="ECO:0007669"/>
    <property type="project" value="InterPro"/>
</dbReference>
<protein>
    <recommendedName>
        <fullName evidence="3">Small ribosomal subunit protein eS24</fullName>
    </recommendedName>
    <alternativeName>
        <fullName evidence="4">40S ribosomal protein S24</fullName>
    </alternativeName>
</protein>
<evidence type="ECO:0000256" key="3">
    <source>
        <dbReference type="ARBA" id="ARBA00035149"/>
    </source>
</evidence>
<dbReference type="InParanoid" id="L9L1V6"/>
<dbReference type="Pfam" id="PF01282">
    <property type="entry name" value="Ribosomal_S24e"/>
    <property type="match status" value="1"/>
</dbReference>
<dbReference type="STRING" id="246437.L9L1V6"/>
<dbReference type="InterPro" id="IPR001976">
    <property type="entry name" value="Ribosomal_eS24"/>
</dbReference>
<organism evidence="5 6">
    <name type="scientific">Tupaia chinensis</name>
    <name type="common">Chinese tree shrew</name>
    <name type="synonym">Tupaia belangeri chinensis</name>
    <dbReference type="NCBI Taxonomy" id="246437"/>
    <lineage>
        <taxon>Eukaryota</taxon>
        <taxon>Metazoa</taxon>
        <taxon>Chordata</taxon>
        <taxon>Craniata</taxon>
        <taxon>Vertebrata</taxon>
        <taxon>Euteleostomi</taxon>
        <taxon>Mammalia</taxon>
        <taxon>Eutheria</taxon>
        <taxon>Euarchontoglires</taxon>
        <taxon>Scandentia</taxon>
        <taxon>Tupaiidae</taxon>
        <taxon>Tupaia</taxon>
    </lineage>
</organism>
<evidence type="ECO:0000313" key="5">
    <source>
        <dbReference type="EMBL" id="ELW68938.1"/>
    </source>
</evidence>
<keyword evidence="1 5" id="KW-0689">Ribosomal protein</keyword>
<dbReference type="PANTHER" id="PTHR10496">
    <property type="entry name" value="40S RIBOSOMAL PROTEIN S24"/>
    <property type="match status" value="1"/>
</dbReference>
<accession>L9L1V6</accession>
<sequence length="291" mass="32104">MDKTTLDIVFVFGFRTHFGNGKTTGFGMIYDILDYAVKNEPKHRLQSPQLQNEELPWIPLLRPLPLIQTPIPWPHGLFLNISALRGLPIPSELDPQLLSHRIVAAVAILPSPTITLLRCGFLVTSYPRFLRGTGRATPGLEWQPRVDTEDAEKWRALQARPGWKGSRARVLSVAPMVLAQTWHQGETKVRGAFLSARIHACKRALGLSRGRVLWESSGVHEGLKAPPLPPLPRPPRPPALFPLRAVCQASPDACKAKASPGSRSVQVTVCATPARIPAKQRRLQGEGSRNP</sequence>
<evidence type="ECO:0000256" key="2">
    <source>
        <dbReference type="ARBA" id="ARBA00023274"/>
    </source>
</evidence>